<dbReference type="Proteomes" id="UP000602759">
    <property type="component" value="Unassembled WGS sequence"/>
</dbReference>
<proteinExistence type="predicted"/>
<evidence type="ECO:0000313" key="2">
    <source>
        <dbReference type="Proteomes" id="UP000602759"/>
    </source>
</evidence>
<evidence type="ECO:0008006" key="3">
    <source>
        <dbReference type="Google" id="ProtNLM"/>
    </source>
</evidence>
<accession>A0ABR7YM18</accession>
<protein>
    <recommendedName>
        <fullName evidence="3">DUF4332 domain-containing protein</fullName>
    </recommendedName>
</protein>
<reference evidence="1 2" key="1">
    <citation type="submission" date="2020-08" db="EMBL/GenBank/DDBJ databases">
        <title>Sphingobacterium sp. DN00404 isolated from aquaculture water.</title>
        <authorList>
            <person name="Zhang M."/>
        </authorList>
    </citation>
    <scope>NUCLEOTIDE SEQUENCE [LARGE SCALE GENOMIC DNA]</scope>
    <source>
        <strain evidence="1 2">DN00404</strain>
    </source>
</reference>
<name>A0ABR7YM18_9SPHI</name>
<gene>
    <name evidence="1" type="ORF">H8B06_05995</name>
</gene>
<organism evidence="1 2">
    <name type="scientific">Sphingobacterium micropteri</name>
    <dbReference type="NCBI Taxonomy" id="2763501"/>
    <lineage>
        <taxon>Bacteria</taxon>
        <taxon>Pseudomonadati</taxon>
        <taxon>Bacteroidota</taxon>
        <taxon>Sphingobacteriia</taxon>
        <taxon>Sphingobacteriales</taxon>
        <taxon>Sphingobacteriaceae</taxon>
        <taxon>Sphingobacterium</taxon>
    </lineage>
</organism>
<keyword evidence="2" id="KW-1185">Reference proteome</keyword>
<evidence type="ECO:0000313" key="1">
    <source>
        <dbReference type="EMBL" id="MBD1432369.1"/>
    </source>
</evidence>
<dbReference type="RefSeq" id="WP_190993400.1">
    <property type="nucleotide sequence ID" value="NZ_JACOIK010000004.1"/>
</dbReference>
<comment type="caution">
    <text evidence="1">The sequence shown here is derived from an EMBL/GenBank/DDBJ whole genome shotgun (WGS) entry which is preliminary data.</text>
</comment>
<dbReference type="EMBL" id="JACOIK010000004">
    <property type="protein sequence ID" value="MBD1432369.1"/>
    <property type="molecule type" value="Genomic_DNA"/>
</dbReference>
<sequence length="252" mass="28736">MAIINLNNLSGIPANFLKELKRHDRIFKENIFIETILEDISLLSLVKEIDAFCCNRLIVGFHYTRAISDEIAISGLSCRTGEEIRRAFISKYSTIFTENELQQIKSEWKAHFDIQSQKSRDNLLFFNFTTCALNNYGAEPLLSNFGGEQVYMPLQDLPGIGEKIKNIGIPLILKCILKPSDLKTFFEYPWGHIAVSSYHCRINPEAIQFDQDGFQTVAVNPNDIEIIDYSKVQNQKFELGYKGGTILNLNTL</sequence>